<dbReference type="AlphaFoldDB" id="A0A229VYC5"/>
<dbReference type="OrthoDB" id="9825562at2"/>
<gene>
    <name evidence="1" type="ORF">Tam10B_1144</name>
</gene>
<reference evidence="1 2" key="1">
    <citation type="submission" date="2017-05" db="EMBL/GenBank/DDBJ databases">
        <title>Bifidobacterium vansinderenii sp. nov.</title>
        <authorList>
            <person name="Lugli G.A."/>
            <person name="Duranti S."/>
            <person name="Mangifesta M."/>
        </authorList>
    </citation>
    <scope>NUCLEOTIDE SEQUENCE [LARGE SCALE GENOMIC DNA]</scope>
    <source>
        <strain evidence="1 2">Tam10B</strain>
    </source>
</reference>
<dbReference type="RefSeq" id="WP_093960313.1">
    <property type="nucleotide sequence ID" value="NZ_NEWD01000013.1"/>
</dbReference>
<dbReference type="Proteomes" id="UP000215433">
    <property type="component" value="Unassembled WGS sequence"/>
</dbReference>
<organism evidence="1 2">
    <name type="scientific">Bifidobacterium vansinderenii</name>
    <dbReference type="NCBI Taxonomy" id="1984871"/>
    <lineage>
        <taxon>Bacteria</taxon>
        <taxon>Bacillati</taxon>
        <taxon>Actinomycetota</taxon>
        <taxon>Actinomycetes</taxon>
        <taxon>Bifidobacteriales</taxon>
        <taxon>Bifidobacteriaceae</taxon>
        <taxon>Bifidobacterium</taxon>
    </lineage>
</organism>
<protein>
    <submittedName>
        <fullName evidence="1">Uncharacterized protein</fullName>
    </submittedName>
</protein>
<proteinExistence type="predicted"/>
<dbReference type="EMBL" id="NEWD01000013">
    <property type="protein sequence ID" value="OXN00621.1"/>
    <property type="molecule type" value="Genomic_DNA"/>
</dbReference>
<keyword evidence="2" id="KW-1185">Reference proteome</keyword>
<accession>A0A229VYC5</accession>
<evidence type="ECO:0000313" key="1">
    <source>
        <dbReference type="EMBL" id="OXN00621.1"/>
    </source>
</evidence>
<name>A0A229VYC5_9BIFI</name>
<sequence length="138" mass="15146">MQDIAIETIDQTTHLVCPFNPRLPRLARHHGGAYQHATDTWTWPAGQTDQAILVADLIYGYDPNDHRTVTINVNPDDHRQGPRVVIAGRKIIDTLPGQPPRIHPGARPQPDGTITISLPASSLKRITGPYRIIEGAAA</sequence>
<evidence type="ECO:0000313" key="2">
    <source>
        <dbReference type="Proteomes" id="UP000215433"/>
    </source>
</evidence>
<comment type="caution">
    <text evidence="1">The sequence shown here is derived from an EMBL/GenBank/DDBJ whole genome shotgun (WGS) entry which is preliminary data.</text>
</comment>